<organism evidence="1 2">
    <name type="scientific">Flagellimonas maritima</name>
    <dbReference type="NCBI Taxonomy" id="1383885"/>
    <lineage>
        <taxon>Bacteria</taxon>
        <taxon>Pseudomonadati</taxon>
        <taxon>Bacteroidota</taxon>
        <taxon>Flavobacteriia</taxon>
        <taxon>Flavobacteriales</taxon>
        <taxon>Flavobacteriaceae</taxon>
        <taxon>Flagellimonas</taxon>
    </lineage>
</organism>
<dbReference type="Gene3D" id="3.40.50.1820">
    <property type="entry name" value="alpha/beta hydrolase"/>
    <property type="match status" value="1"/>
</dbReference>
<dbReference type="AlphaFoldDB" id="A0A2Z4LQE9"/>
<dbReference type="InterPro" id="IPR029058">
    <property type="entry name" value="AB_hydrolase_fold"/>
</dbReference>
<accession>A0A2Z4LQE9</accession>
<sequence length="471" mass="54084">MKKNYALLFFVGLFIQSAFTQEIVLKKGKIIDSIAINDTIPNSFSLYLPTNFTTAKKWPLLLMFDLEGKEKQSLSVFLSAAEKEGYILAAPKISDTVPLSNNMVRTSNVINKLVGMLPINKSRVYTAGFSSGARFANLVPVFLKDIAGTISIGASIANSDLLNPKRSFHFIGIIGKNDFNYTQMLAVEKVLDRFKFPNQILLHDEEKKWPDTAYFEKALQLFTLSAMGKKIVAKDSIYIEQAYKEDLAKVNNLKSSRKLLFAEQFMGEMTSIYGAHKNLDSLRQVQKALRKNREFKSMKRAENATFFKESILKEDYQYYMEEDVLTHNFNNLGWWNYQKTEINKFTASSNVYEKQMGNRLLGFVNALAEDNIDMVKSEKLIDEDALAFLYMLKTILEPQNFDYYMKIISLSSKNEDFGTALFYLEEALKKGFKDKDKLYGLPDTALFRITPKFNEVVSKYLKDSRYEIIEE</sequence>
<dbReference type="KEGG" id="spon:HME9304_00465"/>
<dbReference type="EMBL" id="CP030104">
    <property type="protein sequence ID" value="AWX43477.1"/>
    <property type="molecule type" value="Genomic_DNA"/>
</dbReference>
<dbReference type="Proteomes" id="UP000248536">
    <property type="component" value="Chromosome"/>
</dbReference>
<reference evidence="1 2" key="1">
    <citation type="submission" date="2018-06" db="EMBL/GenBank/DDBJ databases">
        <title>Spongiibacterium sp. HME9304 Genome sequencing and assembly.</title>
        <authorList>
            <person name="Kang H."/>
            <person name="Kim H."/>
            <person name="Joh K."/>
        </authorList>
    </citation>
    <scope>NUCLEOTIDE SEQUENCE [LARGE SCALE GENOMIC DNA]</scope>
    <source>
        <strain evidence="1 2">HME9304</strain>
    </source>
</reference>
<evidence type="ECO:0008006" key="3">
    <source>
        <dbReference type="Google" id="ProtNLM"/>
    </source>
</evidence>
<proteinExistence type="predicted"/>
<name>A0A2Z4LQE9_9FLAO</name>
<keyword evidence="2" id="KW-1185">Reference proteome</keyword>
<dbReference type="OrthoDB" id="1123157at2"/>
<dbReference type="SUPFAM" id="SSF53474">
    <property type="entry name" value="alpha/beta-Hydrolases"/>
    <property type="match status" value="1"/>
</dbReference>
<dbReference type="RefSeq" id="WP_112377047.1">
    <property type="nucleotide sequence ID" value="NZ_CP030104.1"/>
</dbReference>
<evidence type="ECO:0000313" key="2">
    <source>
        <dbReference type="Proteomes" id="UP000248536"/>
    </source>
</evidence>
<evidence type="ECO:0000313" key="1">
    <source>
        <dbReference type="EMBL" id="AWX43477.1"/>
    </source>
</evidence>
<protein>
    <recommendedName>
        <fullName evidence="3">Alpha/beta hydrolase</fullName>
    </recommendedName>
</protein>
<gene>
    <name evidence="1" type="ORF">HME9304_00465</name>
</gene>